<dbReference type="AlphaFoldDB" id="A0AAQ4CUM6"/>
<dbReference type="InterPro" id="IPR002716">
    <property type="entry name" value="PIN_dom"/>
</dbReference>
<dbReference type="EMBL" id="AP025226">
    <property type="protein sequence ID" value="BDB99507.1"/>
    <property type="molecule type" value="Genomic_DNA"/>
</dbReference>
<protein>
    <submittedName>
        <fullName evidence="2">PIN domain nuclease</fullName>
    </submittedName>
</protein>
<dbReference type="RefSeq" id="WP_229572627.1">
    <property type="nucleotide sequence ID" value="NZ_AP025226.1"/>
</dbReference>
<dbReference type="Pfam" id="PF01850">
    <property type="entry name" value="PIN"/>
    <property type="match status" value="1"/>
</dbReference>
<proteinExistence type="predicted"/>
<accession>A0AAQ4CUM6</accession>
<reference evidence="2 3" key="1">
    <citation type="journal article" date="2022" name="Microbiol. Resour. Announc.">
        <title>Complete Genome Sequence of the Hyperthermophilic and Acidophilic Archaeon Saccharolobus caldissimus Strain HS-3T.</title>
        <authorList>
            <person name="Sakai H.D."/>
            <person name="Kurosawa N."/>
        </authorList>
    </citation>
    <scope>NUCLEOTIDE SEQUENCE [LARGE SCALE GENOMIC DNA]</scope>
    <source>
        <strain evidence="2 3">JCM32116</strain>
    </source>
</reference>
<sequence length="128" mass="15032">MIDSNVFIYVLFSDPSYGERAKELLKIAENEEAYSSTIVISQVLSYLERRKKSEVIPIFISYLQQSGINIIETTWEDIVNALKLLQSLRLSYKLWDDAIISNQMKRLRIDLIYSNDTDFDLLQVKREF</sequence>
<dbReference type="PANTHER" id="PTHR38826">
    <property type="entry name" value="RIBONUCLEASE VAPC13"/>
    <property type="match status" value="1"/>
</dbReference>
<dbReference type="InterPro" id="IPR029060">
    <property type="entry name" value="PIN-like_dom_sf"/>
</dbReference>
<keyword evidence="3" id="KW-1185">Reference proteome</keyword>
<dbReference type="PANTHER" id="PTHR38826:SF5">
    <property type="entry name" value="RIBONUCLEASE VAPC13"/>
    <property type="match status" value="1"/>
</dbReference>
<evidence type="ECO:0000313" key="2">
    <source>
        <dbReference type="EMBL" id="BDB99507.1"/>
    </source>
</evidence>
<dbReference type="Gene3D" id="3.40.50.1010">
    <property type="entry name" value="5'-nuclease"/>
    <property type="match status" value="1"/>
</dbReference>
<dbReference type="GeneID" id="68867240"/>
<dbReference type="SUPFAM" id="SSF88723">
    <property type="entry name" value="PIN domain-like"/>
    <property type="match status" value="1"/>
</dbReference>
<feature type="domain" description="PIN" evidence="1">
    <location>
        <begin position="1"/>
        <end position="120"/>
    </location>
</feature>
<organism evidence="2 3">
    <name type="scientific">Saccharolobus caldissimus</name>
    <dbReference type="NCBI Taxonomy" id="1702097"/>
    <lineage>
        <taxon>Archaea</taxon>
        <taxon>Thermoproteota</taxon>
        <taxon>Thermoprotei</taxon>
        <taxon>Sulfolobales</taxon>
        <taxon>Sulfolobaceae</taxon>
        <taxon>Saccharolobus</taxon>
    </lineage>
</organism>
<dbReference type="Proteomes" id="UP001319921">
    <property type="component" value="Chromosome"/>
</dbReference>
<dbReference type="InterPro" id="IPR052106">
    <property type="entry name" value="PINc/VapC_TA"/>
</dbReference>
<dbReference type="KEGG" id="scas:SACC_25240"/>
<evidence type="ECO:0000313" key="3">
    <source>
        <dbReference type="Proteomes" id="UP001319921"/>
    </source>
</evidence>
<evidence type="ECO:0000259" key="1">
    <source>
        <dbReference type="Pfam" id="PF01850"/>
    </source>
</evidence>
<name>A0AAQ4CUM6_9CREN</name>
<gene>
    <name evidence="2" type="ORF">SACC_25240</name>
</gene>